<dbReference type="Pfam" id="PF20199">
    <property type="entry name" value="RepSA"/>
    <property type="match status" value="1"/>
</dbReference>
<dbReference type="AlphaFoldDB" id="A0A7I9ZF84"/>
<reference evidence="2 3" key="1">
    <citation type="journal article" date="2019" name="Emerg. Microbes Infect.">
        <title>Comprehensive subspecies identification of 175 nontuberculous mycobacteria species based on 7547 genomic profiles.</title>
        <authorList>
            <person name="Matsumoto Y."/>
            <person name="Kinjo T."/>
            <person name="Motooka D."/>
            <person name="Nabeya D."/>
            <person name="Jung N."/>
            <person name="Uechi K."/>
            <person name="Horii T."/>
            <person name="Iida T."/>
            <person name="Fujita J."/>
            <person name="Nakamura S."/>
        </authorList>
    </citation>
    <scope>NUCLEOTIDE SEQUENCE [LARGE SCALE GENOMIC DNA]</scope>
    <source>
        <strain evidence="2 3">JCM 30726</strain>
    </source>
</reference>
<evidence type="ECO:0000313" key="2">
    <source>
        <dbReference type="EMBL" id="GFG99462.1"/>
    </source>
</evidence>
<accession>A0A7I9ZF84</accession>
<proteinExistence type="predicted"/>
<feature type="region of interest" description="Disordered" evidence="1">
    <location>
        <begin position="143"/>
        <end position="172"/>
    </location>
</feature>
<feature type="compositionally biased region" description="Low complexity" evidence="1">
    <location>
        <begin position="154"/>
        <end position="172"/>
    </location>
</feature>
<name>A0A7I9ZF84_9MYCO</name>
<dbReference type="Proteomes" id="UP000465301">
    <property type="component" value="Unassembled WGS sequence"/>
</dbReference>
<keyword evidence="3" id="KW-1185">Reference proteome</keyword>
<dbReference type="InterPro" id="IPR046828">
    <property type="entry name" value="RepSA"/>
</dbReference>
<organism evidence="2 3">
    <name type="scientific">Mycobacterium timonense</name>
    <dbReference type="NCBI Taxonomy" id="701043"/>
    <lineage>
        <taxon>Bacteria</taxon>
        <taxon>Bacillati</taxon>
        <taxon>Actinomycetota</taxon>
        <taxon>Actinomycetes</taxon>
        <taxon>Mycobacteriales</taxon>
        <taxon>Mycobacteriaceae</taxon>
        <taxon>Mycobacterium</taxon>
        <taxon>Mycobacterium avium complex (MAC)</taxon>
    </lineage>
</organism>
<sequence>MWTRCNNRRAQVCPSCSDPYARDTWQLVHAGTAGGHHNIPAAVADRPQVFVTLTAPSYGPVHAARAGDKKQRVSRPPPHWATADARMENHLWCSTTHGEGDIYAGQPICADCYDYTGHVLFTWHLPELWRRFTITLRRTPRRATSGADPMRCRSASSKSSNCKPGSSRTFMP</sequence>
<evidence type="ECO:0000256" key="1">
    <source>
        <dbReference type="SAM" id="MobiDB-lite"/>
    </source>
</evidence>
<protein>
    <recommendedName>
        <fullName evidence="4">Plasmid replication initiator protein</fullName>
    </recommendedName>
</protein>
<evidence type="ECO:0000313" key="3">
    <source>
        <dbReference type="Proteomes" id="UP000465301"/>
    </source>
</evidence>
<gene>
    <name evidence="2" type="ORF">MTIM_53410</name>
</gene>
<evidence type="ECO:0008006" key="4">
    <source>
        <dbReference type="Google" id="ProtNLM"/>
    </source>
</evidence>
<dbReference type="EMBL" id="BLLA01000004">
    <property type="protein sequence ID" value="GFG99462.1"/>
    <property type="molecule type" value="Genomic_DNA"/>
</dbReference>
<comment type="caution">
    <text evidence="2">The sequence shown here is derived from an EMBL/GenBank/DDBJ whole genome shotgun (WGS) entry which is preliminary data.</text>
</comment>